<evidence type="ECO:0000313" key="3">
    <source>
        <dbReference type="Proteomes" id="UP000030002"/>
    </source>
</evidence>
<feature type="transmembrane region" description="Helical" evidence="1">
    <location>
        <begin position="109"/>
        <end position="131"/>
    </location>
</feature>
<organism evidence="2 3">
    <name type="scientific">Knoellia sinensis KCTC 19936</name>
    <dbReference type="NCBI Taxonomy" id="1385520"/>
    <lineage>
        <taxon>Bacteria</taxon>
        <taxon>Bacillati</taxon>
        <taxon>Actinomycetota</taxon>
        <taxon>Actinomycetes</taxon>
        <taxon>Micrococcales</taxon>
        <taxon>Intrasporangiaceae</taxon>
        <taxon>Knoellia</taxon>
    </lineage>
</organism>
<dbReference type="Proteomes" id="UP000030002">
    <property type="component" value="Unassembled WGS sequence"/>
</dbReference>
<evidence type="ECO:0000256" key="1">
    <source>
        <dbReference type="SAM" id="Phobius"/>
    </source>
</evidence>
<dbReference type="EMBL" id="AVPJ01000003">
    <property type="protein sequence ID" value="KGN33971.1"/>
    <property type="molecule type" value="Genomic_DNA"/>
</dbReference>
<keyword evidence="3" id="KW-1185">Reference proteome</keyword>
<feature type="transmembrane region" description="Helical" evidence="1">
    <location>
        <begin position="77"/>
        <end position="97"/>
    </location>
</feature>
<dbReference type="STRING" id="1385520.N802_08490"/>
<name>A0A0A0JEE8_9MICO</name>
<gene>
    <name evidence="2" type="ORF">N802_08490</name>
</gene>
<feature type="transmembrane region" description="Helical" evidence="1">
    <location>
        <begin position="45"/>
        <end position="65"/>
    </location>
</feature>
<keyword evidence="1" id="KW-0472">Membrane</keyword>
<reference evidence="2 3" key="1">
    <citation type="submission" date="2013-08" db="EMBL/GenBank/DDBJ databases">
        <title>The genome sequence of Knoellia sinensis.</title>
        <authorList>
            <person name="Zhu W."/>
            <person name="Wang G."/>
        </authorList>
    </citation>
    <scope>NUCLEOTIDE SEQUENCE [LARGE SCALE GENOMIC DNA]</scope>
    <source>
        <strain evidence="2 3">KCTC 19936</strain>
    </source>
</reference>
<feature type="transmembrane region" description="Helical" evidence="1">
    <location>
        <begin position="151"/>
        <end position="175"/>
    </location>
</feature>
<comment type="caution">
    <text evidence="2">The sequence shown here is derived from an EMBL/GenBank/DDBJ whole genome shotgun (WGS) entry which is preliminary data.</text>
</comment>
<protein>
    <submittedName>
        <fullName evidence="2">Uncharacterized protein</fullName>
    </submittedName>
</protein>
<proteinExistence type="predicted"/>
<evidence type="ECO:0000313" key="2">
    <source>
        <dbReference type="EMBL" id="KGN33971.1"/>
    </source>
</evidence>
<accession>A0A0A0JEE8</accession>
<sequence>MTTATAEQRSVAGVEVLPERPPVMSHTLSADPSTVVSRSPSARSVGLAAVTVTVVTRALLGNLVVNEWPGWQMFLENAVAAVVEGIVLGLLVFALVVRRALRGPNVVRASVVLALVAFLGLAVPYSAHQLILGAAVLTLGVAARERTTSPAAAFVVASGLAVIAAWVAFVLFAVLTGDWPIDY</sequence>
<dbReference type="AlphaFoldDB" id="A0A0A0JEE8"/>
<keyword evidence="1" id="KW-0812">Transmembrane</keyword>
<keyword evidence="1" id="KW-1133">Transmembrane helix</keyword>